<dbReference type="OMA" id="SDAFACS"/>
<dbReference type="Pfam" id="PF02834">
    <property type="entry name" value="LigT_PEase"/>
    <property type="match status" value="1"/>
</dbReference>
<evidence type="ECO:0000256" key="1">
    <source>
        <dbReference type="ARBA" id="ARBA00022801"/>
    </source>
</evidence>
<evidence type="ECO:0000259" key="3">
    <source>
        <dbReference type="Pfam" id="PF02834"/>
    </source>
</evidence>
<dbReference type="InterPro" id="IPR009097">
    <property type="entry name" value="Cyclic_Pdiesterase"/>
</dbReference>
<reference evidence="4 5" key="1">
    <citation type="submission" date="2016-10" db="EMBL/GenBank/DDBJ databases">
        <title>Complete genome of the TMA-utilizing, human hosted archaeon Methanomethylophilus alvus Gen. nov, sp. nov., strain Mx-05, derived from a pure culture.</title>
        <authorList>
            <person name="Brugere J.-F."/>
            <person name="Ben Hania W."/>
            <person name="Chaudhary P.P."/>
            <person name="Gaci N."/>
            <person name="Borrel G."/>
            <person name="Cao Van Tuat L."/>
            <person name="Fardeau M.-L."/>
            <person name="Harris H.M.B."/>
            <person name="O'Toole P.W."/>
            <person name="Ollivier B."/>
        </authorList>
    </citation>
    <scope>NUCLEOTIDE SEQUENCE [LARGE SCALE GENOMIC DNA]</scope>
    <source>
        <strain evidence="4 5">Mx-05</strain>
    </source>
</reference>
<dbReference type="InterPro" id="IPR004175">
    <property type="entry name" value="RNA_CPDase"/>
</dbReference>
<protein>
    <recommendedName>
        <fullName evidence="2">RNA 2',3'-cyclic phosphodiesterase</fullName>
        <shortName evidence="2">RNA 2',3'-CPDase</shortName>
        <ecNumber evidence="2">3.1.4.58</ecNumber>
    </recommendedName>
</protein>
<feature type="short sequence motif" description="HXTX 1" evidence="2">
    <location>
        <begin position="39"/>
        <end position="42"/>
    </location>
</feature>
<comment type="similarity">
    <text evidence="2">Belongs to the 2H phosphoesterase superfamily. ThpR family.</text>
</comment>
<dbReference type="InterPro" id="IPR014051">
    <property type="entry name" value="Phosphoesterase_HXTX"/>
</dbReference>
<feature type="active site" description="Proton donor" evidence="2">
    <location>
        <position position="39"/>
    </location>
</feature>
<dbReference type="Proteomes" id="UP000273278">
    <property type="component" value="Chromosome"/>
</dbReference>
<dbReference type="GO" id="GO:0008664">
    <property type="term" value="F:RNA 2',3'-cyclic 3'-phosphodiesterase activity"/>
    <property type="evidence" value="ECO:0007669"/>
    <property type="project" value="UniProtKB-EC"/>
</dbReference>
<feature type="domain" description="Phosphoesterase HXTX" evidence="3">
    <location>
        <begin position="15"/>
        <end position="90"/>
    </location>
</feature>
<comment type="catalytic activity">
    <reaction evidence="2">
        <text>a 3'-end 2',3'-cyclophospho-ribonucleotide-RNA + H2O = a 3'-end 2'-phospho-ribonucleotide-RNA + H(+)</text>
        <dbReference type="Rhea" id="RHEA:11828"/>
        <dbReference type="Rhea" id="RHEA-COMP:10464"/>
        <dbReference type="Rhea" id="RHEA-COMP:17353"/>
        <dbReference type="ChEBI" id="CHEBI:15377"/>
        <dbReference type="ChEBI" id="CHEBI:15378"/>
        <dbReference type="ChEBI" id="CHEBI:83064"/>
        <dbReference type="ChEBI" id="CHEBI:173113"/>
        <dbReference type="EC" id="3.1.4.58"/>
    </reaction>
</comment>
<evidence type="ECO:0000313" key="4">
    <source>
        <dbReference type="EMBL" id="AYQ55121.1"/>
    </source>
</evidence>
<dbReference type="GO" id="GO:0004113">
    <property type="term" value="F:2',3'-cyclic-nucleotide 3'-phosphodiesterase activity"/>
    <property type="evidence" value="ECO:0007669"/>
    <property type="project" value="InterPro"/>
</dbReference>
<keyword evidence="1 2" id="KW-0378">Hydrolase</keyword>
<comment type="function">
    <text evidence="2">Hydrolyzes RNA 2',3'-cyclic phosphodiester to an RNA 2'-phosphomonoester.</text>
</comment>
<dbReference type="AlphaFoldDB" id="A0A3G3IH76"/>
<feature type="active site" description="Proton acceptor" evidence="2">
    <location>
        <position position="125"/>
    </location>
</feature>
<organism evidence="4 5">
    <name type="scientific">Methanomethylophilus alvi</name>
    <dbReference type="NCBI Taxonomy" id="1291540"/>
    <lineage>
        <taxon>Archaea</taxon>
        <taxon>Methanobacteriati</taxon>
        <taxon>Thermoplasmatota</taxon>
        <taxon>Thermoplasmata</taxon>
        <taxon>Methanomassiliicoccales</taxon>
        <taxon>Methanomethylophilaceae</taxon>
        <taxon>Methanomethylophilus</taxon>
    </lineage>
</organism>
<proteinExistence type="inferred from homology"/>
<dbReference type="PANTHER" id="PTHR35561:SF1">
    <property type="entry name" value="RNA 2',3'-CYCLIC PHOSPHODIESTERASE"/>
    <property type="match status" value="1"/>
</dbReference>
<dbReference type="SUPFAM" id="SSF55144">
    <property type="entry name" value="LigT-like"/>
    <property type="match status" value="1"/>
</dbReference>
<evidence type="ECO:0000256" key="2">
    <source>
        <dbReference type="HAMAP-Rule" id="MF_01940"/>
    </source>
</evidence>
<sequence length="180" mass="19757">MDVRTFVSIPIPNTSGLDPFMRDLKGIRGIKPSPTAQMHITLKFIGDIPEEKVDVVEECVLKSVSGISKGRISVKGTGAFPNQKAPRIIWAGVETSLPLEKMSADIGSRLEAEGIPFDTKPFKPHITVARVEGRPDISRILHNYSATEFASFICPAVLIMKSELSPKGATHTIMRMCELR</sequence>
<dbReference type="EMBL" id="CP017686">
    <property type="protein sequence ID" value="AYQ55121.1"/>
    <property type="molecule type" value="Genomic_DNA"/>
</dbReference>
<dbReference type="NCBIfam" id="TIGR02258">
    <property type="entry name" value="2_5_ligase"/>
    <property type="match status" value="1"/>
</dbReference>
<keyword evidence="4" id="KW-0436">Ligase</keyword>
<dbReference type="PANTHER" id="PTHR35561">
    <property type="entry name" value="RNA 2',3'-CYCLIC PHOSPHODIESTERASE"/>
    <property type="match status" value="1"/>
</dbReference>
<gene>
    <name evidence="4" type="ORF">BKD89_04800</name>
</gene>
<dbReference type="Gene3D" id="3.90.1140.10">
    <property type="entry name" value="Cyclic phosphodiesterase"/>
    <property type="match status" value="1"/>
</dbReference>
<name>A0A3G3IH76_9ARCH</name>
<dbReference type="HAMAP" id="MF_01940">
    <property type="entry name" value="RNA_CPDase"/>
    <property type="match status" value="1"/>
</dbReference>
<feature type="short sequence motif" description="HXTX 2" evidence="2">
    <location>
        <begin position="125"/>
        <end position="128"/>
    </location>
</feature>
<accession>A0A3G3IH76</accession>
<dbReference type="GO" id="GO:0016874">
    <property type="term" value="F:ligase activity"/>
    <property type="evidence" value="ECO:0007669"/>
    <property type="project" value="UniProtKB-KW"/>
</dbReference>
<evidence type="ECO:0000313" key="5">
    <source>
        <dbReference type="Proteomes" id="UP000273278"/>
    </source>
</evidence>
<dbReference type="EC" id="3.1.4.58" evidence="2"/>